<accession>A0ABP7MBV4</accession>
<keyword evidence="1" id="KW-1133">Transmembrane helix</keyword>
<gene>
    <name evidence="2" type="ORF">GCM10022277_13790</name>
</gene>
<comment type="caution">
    <text evidence="2">The sequence shown here is derived from an EMBL/GenBank/DDBJ whole genome shotgun (WGS) entry which is preliminary data.</text>
</comment>
<evidence type="ECO:0000313" key="3">
    <source>
        <dbReference type="Proteomes" id="UP001501565"/>
    </source>
</evidence>
<evidence type="ECO:0000313" key="2">
    <source>
        <dbReference type="EMBL" id="GAA3919583.1"/>
    </source>
</evidence>
<dbReference type="EMBL" id="BAABBN010000004">
    <property type="protein sequence ID" value="GAA3919583.1"/>
    <property type="molecule type" value="Genomic_DNA"/>
</dbReference>
<name>A0ABP7MBV4_9GAMM</name>
<reference evidence="3" key="1">
    <citation type="journal article" date="2019" name="Int. J. Syst. Evol. Microbiol.">
        <title>The Global Catalogue of Microorganisms (GCM) 10K type strain sequencing project: providing services to taxonomists for standard genome sequencing and annotation.</title>
        <authorList>
            <consortium name="The Broad Institute Genomics Platform"/>
            <consortium name="The Broad Institute Genome Sequencing Center for Infectious Disease"/>
            <person name="Wu L."/>
            <person name="Ma J."/>
        </authorList>
    </citation>
    <scope>NUCLEOTIDE SEQUENCE [LARGE SCALE GENOMIC DNA]</scope>
    <source>
        <strain evidence="3">JCM 17551</strain>
    </source>
</reference>
<feature type="transmembrane region" description="Helical" evidence="1">
    <location>
        <begin position="47"/>
        <end position="68"/>
    </location>
</feature>
<proteinExistence type="predicted"/>
<sequence>MSYNQQVTDNINQLKRQVKEAKSQDQLVNIIQSVQAHTGPLDYKDTALTIILWSFLLLGSVMLFLGVTDTYLPIITQIIGYTCYSAHSWLPALVVYILPATARRKK</sequence>
<keyword evidence="1" id="KW-0812">Transmembrane</keyword>
<organism evidence="2 3">
    <name type="scientific">Litoribacillus peritrichatus</name>
    <dbReference type="NCBI Taxonomy" id="718191"/>
    <lineage>
        <taxon>Bacteria</taxon>
        <taxon>Pseudomonadati</taxon>
        <taxon>Pseudomonadota</taxon>
        <taxon>Gammaproteobacteria</taxon>
        <taxon>Oceanospirillales</taxon>
        <taxon>Oceanospirillaceae</taxon>
        <taxon>Litoribacillus</taxon>
    </lineage>
</organism>
<evidence type="ECO:0000256" key="1">
    <source>
        <dbReference type="SAM" id="Phobius"/>
    </source>
</evidence>
<dbReference type="Proteomes" id="UP001501565">
    <property type="component" value="Unassembled WGS sequence"/>
</dbReference>
<feature type="transmembrane region" description="Helical" evidence="1">
    <location>
        <begin position="74"/>
        <end position="98"/>
    </location>
</feature>
<keyword evidence="3" id="KW-1185">Reference proteome</keyword>
<protein>
    <submittedName>
        <fullName evidence="2">Uncharacterized protein</fullName>
    </submittedName>
</protein>
<dbReference type="RefSeq" id="WP_344796835.1">
    <property type="nucleotide sequence ID" value="NZ_BAABBN010000004.1"/>
</dbReference>
<keyword evidence="1" id="KW-0472">Membrane</keyword>